<protein>
    <submittedName>
        <fullName evidence="2">Uncharacterized protein</fullName>
    </submittedName>
</protein>
<organism evidence="2 3">
    <name type="scientific">Deinococcus roseus</name>
    <dbReference type="NCBI Taxonomy" id="392414"/>
    <lineage>
        <taxon>Bacteria</taxon>
        <taxon>Thermotogati</taxon>
        <taxon>Deinococcota</taxon>
        <taxon>Deinococci</taxon>
        <taxon>Deinococcales</taxon>
        <taxon>Deinococcaceae</taxon>
        <taxon>Deinococcus</taxon>
    </lineage>
</organism>
<dbReference type="EMBL" id="BMOD01000005">
    <property type="protein sequence ID" value="GGJ31702.1"/>
    <property type="molecule type" value="Genomic_DNA"/>
</dbReference>
<sequence>MRSGKSQNNKRRGNLVGFSPQGGSGWQDSLLQNIEFQGKRGSGKHQDNMQKARIEDTRSI</sequence>
<name>A0ABQ2D1Z7_9DEIO</name>
<feature type="compositionally biased region" description="Basic and acidic residues" evidence="1">
    <location>
        <begin position="44"/>
        <end position="60"/>
    </location>
</feature>
<proteinExistence type="predicted"/>
<comment type="caution">
    <text evidence="2">The sequence shown here is derived from an EMBL/GenBank/DDBJ whole genome shotgun (WGS) entry which is preliminary data.</text>
</comment>
<evidence type="ECO:0000256" key="1">
    <source>
        <dbReference type="SAM" id="MobiDB-lite"/>
    </source>
</evidence>
<dbReference type="Proteomes" id="UP000632222">
    <property type="component" value="Unassembled WGS sequence"/>
</dbReference>
<feature type="region of interest" description="Disordered" evidence="1">
    <location>
        <begin position="1"/>
        <end position="60"/>
    </location>
</feature>
<keyword evidence="3" id="KW-1185">Reference proteome</keyword>
<gene>
    <name evidence="2" type="ORF">GCM10008938_17310</name>
</gene>
<evidence type="ECO:0000313" key="3">
    <source>
        <dbReference type="Proteomes" id="UP000632222"/>
    </source>
</evidence>
<reference evidence="3" key="1">
    <citation type="journal article" date="2019" name="Int. J. Syst. Evol. Microbiol.">
        <title>The Global Catalogue of Microorganisms (GCM) 10K type strain sequencing project: providing services to taxonomists for standard genome sequencing and annotation.</title>
        <authorList>
            <consortium name="The Broad Institute Genomics Platform"/>
            <consortium name="The Broad Institute Genome Sequencing Center for Infectious Disease"/>
            <person name="Wu L."/>
            <person name="Ma J."/>
        </authorList>
    </citation>
    <scope>NUCLEOTIDE SEQUENCE [LARGE SCALE GENOMIC DNA]</scope>
    <source>
        <strain evidence="3">JCM 14370</strain>
    </source>
</reference>
<accession>A0ABQ2D1Z7</accession>
<feature type="compositionally biased region" description="Polar residues" evidence="1">
    <location>
        <begin position="26"/>
        <end position="35"/>
    </location>
</feature>
<evidence type="ECO:0000313" key="2">
    <source>
        <dbReference type="EMBL" id="GGJ31702.1"/>
    </source>
</evidence>